<evidence type="ECO:0000259" key="1">
    <source>
        <dbReference type="Pfam" id="PF09509"/>
    </source>
</evidence>
<evidence type="ECO:0000313" key="2">
    <source>
        <dbReference type="EMBL" id="UQN14188.1"/>
    </source>
</evidence>
<organism evidence="2">
    <name type="scientific">Gulosibacter sediminis</name>
    <dbReference type="NCBI Taxonomy" id="1729695"/>
    <lineage>
        <taxon>Bacteria</taxon>
        <taxon>Bacillati</taxon>
        <taxon>Actinomycetota</taxon>
        <taxon>Actinomycetes</taxon>
        <taxon>Micrococcales</taxon>
        <taxon>Microbacteriaceae</taxon>
        <taxon>Gulosibacter</taxon>
    </lineage>
</organism>
<sequence>MTGVNLDWVVDQLDIFIELTKGHWEGNPEDVGVWWVVEGDEDSIKLQLPVVERILDRYLPGWQKEDLSYDREDPQEQVWAKHRNLALRARGIVDREDEVRKNLGDDAPEISAANLHPWVWSGAQSLWRSGHYRSAVEDAAKKLNAEIQNKLGRRDVSETDLFKQTFSLDSPVPGKPRLRRMKDDGSDTYKSMQRGAMALAEGFYAGIRNPFNHEDPRDIDEQIGLEYLAALSVLARWVDESTLEVAS</sequence>
<gene>
    <name evidence="2" type="ORF">M3M28_09010</name>
</gene>
<name>A0ABY4MYW2_9MICO</name>
<protein>
    <submittedName>
        <fullName evidence="2">TIGR02391 family protein</fullName>
    </submittedName>
</protein>
<dbReference type="InterPro" id="IPR012654">
    <property type="entry name" value="CHP02391"/>
</dbReference>
<accession>A0ABY4MYW2</accession>
<reference evidence="2" key="1">
    <citation type="submission" date="2022-05" db="EMBL/GenBank/DDBJ databases">
        <title>Complete genome sequence of toluene-degrading Gulosibacter sediminis strain ACHW.36C.</title>
        <authorList>
            <person name="Wai A.C."/>
            <person name="Lai G.K."/>
            <person name="Griffin S.D."/>
            <person name="Leung F.C."/>
        </authorList>
    </citation>
    <scope>NUCLEOTIDE SEQUENCE [LARGE SCALE GENOMIC DNA]</scope>
    <source>
        <strain evidence="2">ACHW.36C</strain>
    </source>
</reference>
<dbReference type="Pfam" id="PF09509">
    <property type="entry name" value="Hypoth_Ymh"/>
    <property type="match status" value="1"/>
</dbReference>
<feature type="domain" description="Conserved hypothetical protein CHP02391" evidence="1">
    <location>
        <begin position="114"/>
        <end position="238"/>
    </location>
</feature>
<proteinExistence type="predicted"/>
<dbReference type="EMBL" id="CP097160">
    <property type="protein sequence ID" value="UQN14188.1"/>
    <property type="molecule type" value="Genomic_DNA"/>
</dbReference>